<evidence type="ECO:0000259" key="2">
    <source>
        <dbReference type="Pfam" id="PF01575"/>
    </source>
</evidence>
<organism evidence="4 5">
    <name type="scientific">Amycolatopsis echigonensis</name>
    <dbReference type="NCBI Taxonomy" id="2576905"/>
    <lineage>
        <taxon>Bacteria</taxon>
        <taxon>Bacillati</taxon>
        <taxon>Actinomycetota</taxon>
        <taxon>Actinomycetes</taxon>
        <taxon>Pseudonocardiales</taxon>
        <taxon>Pseudonocardiaceae</taxon>
        <taxon>Amycolatopsis</taxon>
    </lineage>
</organism>
<dbReference type="InterPro" id="IPR029069">
    <property type="entry name" value="HotDog_dom_sf"/>
</dbReference>
<dbReference type="InterPro" id="IPR054357">
    <property type="entry name" value="MFE-2_N"/>
</dbReference>
<dbReference type="GO" id="GO:0006635">
    <property type="term" value="P:fatty acid beta-oxidation"/>
    <property type="evidence" value="ECO:0007669"/>
    <property type="project" value="TreeGrafter"/>
</dbReference>
<dbReference type="GO" id="GO:0003857">
    <property type="term" value="F:(3S)-3-hydroxyacyl-CoA dehydrogenase (NAD+) activity"/>
    <property type="evidence" value="ECO:0007669"/>
    <property type="project" value="TreeGrafter"/>
</dbReference>
<dbReference type="AlphaFoldDB" id="A0A2N3W9L0"/>
<dbReference type="InterPro" id="IPR002539">
    <property type="entry name" value="MaoC-like_dom"/>
</dbReference>
<keyword evidence="5" id="KW-1185">Reference proteome</keyword>
<name>A0A2N3W9L0_9PSEU</name>
<dbReference type="CDD" id="cd03448">
    <property type="entry name" value="HDE_HSD"/>
    <property type="match status" value="1"/>
</dbReference>
<feature type="domain" description="Peroxisomal multifunctional enzyme type 2-like N-terminal" evidence="3">
    <location>
        <begin position="18"/>
        <end position="147"/>
    </location>
</feature>
<comment type="similarity">
    <text evidence="1">Belongs to the enoyl-CoA hydratase/isomerase family.</text>
</comment>
<evidence type="ECO:0000313" key="5">
    <source>
        <dbReference type="Proteomes" id="UP000233750"/>
    </source>
</evidence>
<sequence>MPIDPALAIGADLGEVPFAWTPSDVLLYHLAVGAGADPVSERELRYTYERDLRVLPTFATVAANLRTFEPPKLKFPGVDIDLAKVLHGKQEIELHRPIPVEGKAVARTRIADVFDKGKAAVLVQETEVADESGAPLWTARSSIFARGEGGFGGERGPSDKIEWPGREPDAVLDVPTLPQQALLYRLCGDRNPLHADPEFAKAAGFDRPILHGLCTYGVVAKAVVDAFLDGDPERVSAFGTKFAGVVFPGENLRVRVWHENGRLLVTTTAPERDDAPVLADTVLTPR</sequence>
<dbReference type="EMBL" id="PJMY01000003">
    <property type="protein sequence ID" value="PKV90562.1"/>
    <property type="molecule type" value="Genomic_DNA"/>
</dbReference>
<dbReference type="Pfam" id="PF01575">
    <property type="entry name" value="MaoC_dehydratas"/>
    <property type="match status" value="1"/>
</dbReference>
<dbReference type="SUPFAM" id="SSF54637">
    <property type="entry name" value="Thioesterase/thiol ester dehydrase-isomerase"/>
    <property type="match status" value="2"/>
</dbReference>
<dbReference type="Gene3D" id="3.10.129.10">
    <property type="entry name" value="Hotdog Thioesterase"/>
    <property type="match status" value="1"/>
</dbReference>
<dbReference type="OrthoDB" id="5522043at2"/>
<dbReference type="PANTHER" id="PTHR13078:SF59">
    <property type="entry name" value="ENOYL-COA HYDRATASE CHSH3"/>
    <property type="match status" value="1"/>
</dbReference>
<protein>
    <submittedName>
        <fullName evidence="4">Acyl dehydratase</fullName>
    </submittedName>
</protein>
<accession>A0A2N3W9L0</accession>
<comment type="caution">
    <text evidence="4">The sequence shown here is derived from an EMBL/GenBank/DDBJ whole genome shotgun (WGS) entry which is preliminary data.</text>
</comment>
<reference evidence="4 5" key="1">
    <citation type="submission" date="2017-12" db="EMBL/GenBank/DDBJ databases">
        <title>Sequencing the genomes of 1000 Actinobacteria strains.</title>
        <authorList>
            <person name="Klenk H.-P."/>
        </authorList>
    </citation>
    <scope>NUCLEOTIDE SEQUENCE [LARGE SCALE GENOMIC DNA]</scope>
    <source>
        <strain evidence="4 5">DSM 45165</strain>
    </source>
</reference>
<proteinExistence type="inferred from homology"/>
<dbReference type="GO" id="GO:0044594">
    <property type="term" value="F:17-beta-hydroxysteroid dehydrogenase (NAD+) activity"/>
    <property type="evidence" value="ECO:0007669"/>
    <property type="project" value="TreeGrafter"/>
</dbReference>
<dbReference type="RefSeq" id="WP_101434753.1">
    <property type="nucleotide sequence ID" value="NZ_PJMY01000003.1"/>
</dbReference>
<dbReference type="Proteomes" id="UP000233750">
    <property type="component" value="Unassembled WGS sequence"/>
</dbReference>
<dbReference type="PANTHER" id="PTHR13078">
    <property type="entry name" value="PEROXISOMAL MULTIFUNCTIONAL ENZYME TYPE 2-RELATED"/>
    <property type="match status" value="1"/>
</dbReference>
<gene>
    <name evidence="4" type="ORF">ATK30_1309</name>
</gene>
<evidence type="ECO:0000313" key="4">
    <source>
        <dbReference type="EMBL" id="PKV90562.1"/>
    </source>
</evidence>
<evidence type="ECO:0000259" key="3">
    <source>
        <dbReference type="Pfam" id="PF22622"/>
    </source>
</evidence>
<evidence type="ECO:0000256" key="1">
    <source>
        <dbReference type="ARBA" id="ARBA00005254"/>
    </source>
</evidence>
<feature type="domain" description="MaoC-like" evidence="2">
    <location>
        <begin position="164"/>
        <end position="263"/>
    </location>
</feature>
<dbReference type="Pfam" id="PF22622">
    <property type="entry name" value="MFE-2_hydrat-2_N"/>
    <property type="match status" value="1"/>
</dbReference>
<dbReference type="GO" id="GO:0004300">
    <property type="term" value="F:enoyl-CoA hydratase activity"/>
    <property type="evidence" value="ECO:0007669"/>
    <property type="project" value="TreeGrafter"/>
</dbReference>